<dbReference type="InterPro" id="IPR006020">
    <property type="entry name" value="PTB/PI_dom"/>
</dbReference>
<keyword evidence="3" id="KW-1185">Reference proteome</keyword>
<dbReference type="GeneID" id="125179071"/>
<organism evidence="3 4">
    <name type="scientific">Hyalella azteca</name>
    <name type="common">Amphipod</name>
    <dbReference type="NCBI Taxonomy" id="294128"/>
    <lineage>
        <taxon>Eukaryota</taxon>
        <taxon>Metazoa</taxon>
        <taxon>Ecdysozoa</taxon>
        <taxon>Arthropoda</taxon>
        <taxon>Crustacea</taxon>
        <taxon>Multicrustacea</taxon>
        <taxon>Malacostraca</taxon>
        <taxon>Eumalacostraca</taxon>
        <taxon>Peracarida</taxon>
        <taxon>Amphipoda</taxon>
        <taxon>Senticaudata</taxon>
        <taxon>Talitrida</taxon>
        <taxon>Talitroidea</taxon>
        <taxon>Hyalellidae</taxon>
        <taxon>Hyalella</taxon>
    </lineage>
</organism>
<feature type="region of interest" description="Disordered" evidence="1">
    <location>
        <begin position="344"/>
        <end position="364"/>
    </location>
</feature>
<feature type="compositionally biased region" description="Polar residues" evidence="1">
    <location>
        <begin position="1"/>
        <end position="10"/>
    </location>
</feature>
<feature type="compositionally biased region" description="Polar residues" evidence="1">
    <location>
        <begin position="87"/>
        <end position="97"/>
    </location>
</feature>
<feature type="region of interest" description="Disordered" evidence="1">
    <location>
        <begin position="285"/>
        <end position="324"/>
    </location>
</feature>
<dbReference type="KEGG" id="hazt:125179071"/>
<feature type="region of interest" description="Disordered" evidence="1">
    <location>
        <begin position="142"/>
        <end position="165"/>
    </location>
</feature>
<evidence type="ECO:0000313" key="4">
    <source>
        <dbReference type="RefSeq" id="XP_047740165.1"/>
    </source>
</evidence>
<feature type="compositionally biased region" description="Acidic residues" evidence="1">
    <location>
        <begin position="187"/>
        <end position="197"/>
    </location>
</feature>
<evidence type="ECO:0000256" key="1">
    <source>
        <dbReference type="SAM" id="MobiDB-lite"/>
    </source>
</evidence>
<feature type="domain" description="PID" evidence="2">
    <location>
        <begin position="2"/>
        <end position="28"/>
    </location>
</feature>
<feature type="region of interest" description="Disordered" evidence="1">
    <location>
        <begin position="87"/>
        <end position="108"/>
    </location>
</feature>
<protein>
    <submittedName>
        <fullName evidence="4">Uncharacterized protein LOC125179071</fullName>
    </submittedName>
</protein>
<sequence length="485" mass="51323">VLLSTGTTNYRPPLERSKSAPKLGSIEETIEEEEEEEQSPIEEEDSDETSVRGQNFHASPVGSLAISETMSDIVQYGNRTTELGTSLALSRSTSQRGKSVDQDDEFASSEDCVSSVTCNGGELTTKINITDSHLTVNRQSSCSNSLNTSSHKEPMNFSSKPTHNMRPPVIRRRYLRSISVDTGSDNGDIDDFDDSDDSGTPVRSPASAPPSHVTLRIAYSSSQPCRVDDSADEELCSSLTSTDTTETVLDRILPAHSSTYISSVDHTEAVLERILPTHSSTLINIESSSRSSSGVDFRSSTRPKTSHASSIEVDPESQVLSDPQTVEDTITLINCLSHSFSRQMSLPAESHHPDESLTSDQPESLGSHCDSCSSSCGGCSDAGGGGSDAGGGGSDNGHCVHADRSSGRGISSSSSGVSGRLLGVVVIGNLENLGNLSNLSAQAEEADNISEESGYAEDKDFLQCAADHTSRAHTSLPSTACVGSF</sequence>
<name>A0A979FVM9_HYAAZ</name>
<feature type="region of interest" description="Disordered" evidence="1">
    <location>
        <begin position="1"/>
        <end position="63"/>
    </location>
</feature>
<dbReference type="AlphaFoldDB" id="A0A979FVM9"/>
<feature type="non-terminal residue" evidence="4">
    <location>
        <position position="1"/>
    </location>
</feature>
<feature type="compositionally biased region" description="Low complexity" evidence="1">
    <location>
        <begin position="285"/>
        <end position="300"/>
    </location>
</feature>
<dbReference type="OrthoDB" id="5962185at2759"/>
<feature type="compositionally biased region" description="Acidic residues" evidence="1">
    <location>
        <begin position="28"/>
        <end position="48"/>
    </location>
</feature>
<gene>
    <name evidence="4" type="primary">LOC125179071</name>
</gene>
<dbReference type="RefSeq" id="XP_047740165.1">
    <property type="nucleotide sequence ID" value="XM_047884209.1"/>
</dbReference>
<accession>A0A979FVM9</accession>
<dbReference type="Proteomes" id="UP000694843">
    <property type="component" value="Unplaced"/>
</dbReference>
<proteinExistence type="predicted"/>
<feature type="region of interest" description="Disordered" evidence="1">
    <location>
        <begin position="180"/>
        <end position="211"/>
    </location>
</feature>
<evidence type="ECO:0000259" key="2">
    <source>
        <dbReference type="Pfam" id="PF14719"/>
    </source>
</evidence>
<reference evidence="4" key="1">
    <citation type="submission" date="2025-08" db="UniProtKB">
        <authorList>
            <consortium name="RefSeq"/>
        </authorList>
    </citation>
    <scope>IDENTIFICATION</scope>
    <source>
        <tissue evidence="4">Whole organism</tissue>
    </source>
</reference>
<dbReference type="Pfam" id="PF14719">
    <property type="entry name" value="PID_2"/>
    <property type="match status" value="1"/>
</dbReference>
<evidence type="ECO:0000313" key="3">
    <source>
        <dbReference type="Proteomes" id="UP000694843"/>
    </source>
</evidence>